<organism evidence="1 2">
    <name type="scientific">Ramlibacter lithotrophicus</name>
    <dbReference type="NCBI Taxonomy" id="2606681"/>
    <lineage>
        <taxon>Bacteria</taxon>
        <taxon>Pseudomonadati</taxon>
        <taxon>Pseudomonadota</taxon>
        <taxon>Betaproteobacteria</taxon>
        <taxon>Burkholderiales</taxon>
        <taxon>Comamonadaceae</taxon>
        <taxon>Ramlibacter</taxon>
    </lineage>
</organism>
<name>A0A7X6I5T5_9BURK</name>
<dbReference type="EMBL" id="VTOX01000002">
    <property type="protein sequence ID" value="NKE65661.1"/>
    <property type="molecule type" value="Genomic_DNA"/>
</dbReference>
<keyword evidence="2" id="KW-1185">Reference proteome</keyword>
<dbReference type="Proteomes" id="UP000521868">
    <property type="component" value="Unassembled WGS sequence"/>
</dbReference>
<proteinExistence type="predicted"/>
<evidence type="ECO:0000313" key="2">
    <source>
        <dbReference type="Proteomes" id="UP000521868"/>
    </source>
</evidence>
<sequence>MKLELRVDAQGYRLSLDGQLLAHLGGGAAALLAGAGPRLREADLEAAIERAEDWLMPSSRSWQGMEIWVRDDAGRLRAGMGGAQSLTSDEVERAFSCAVDDATRGRAISAEFVADLLLLRELVHHGKVTRVHLE</sequence>
<evidence type="ECO:0000313" key="1">
    <source>
        <dbReference type="EMBL" id="NKE65661.1"/>
    </source>
</evidence>
<reference evidence="1 2" key="1">
    <citation type="journal article" date="2020" name="Nature">
        <title>Bacterial chemolithoautotrophy via manganese oxidation.</title>
        <authorList>
            <person name="Yu H."/>
            <person name="Leadbetter J.R."/>
        </authorList>
    </citation>
    <scope>NUCLEOTIDE SEQUENCE [LARGE SCALE GENOMIC DNA]</scope>
    <source>
        <strain evidence="1 2">RBP-1</strain>
    </source>
</reference>
<dbReference type="AlphaFoldDB" id="A0A7X6I5T5"/>
<accession>A0A7X6I5T5</accession>
<comment type="caution">
    <text evidence="1">The sequence shown here is derived from an EMBL/GenBank/DDBJ whole genome shotgun (WGS) entry which is preliminary data.</text>
</comment>
<protein>
    <submittedName>
        <fullName evidence="1">Uncharacterized protein</fullName>
    </submittedName>
</protein>
<gene>
    <name evidence="1" type="ORF">RAMLITH_07480</name>
</gene>
<dbReference type="RefSeq" id="WP_168106762.1">
    <property type="nucleotide sequence ID" value="NZ_VTOX01000002.1"/>
</dbReference>